<proteinExistence type="predicted"/>
<dbReference type="Proteomes" id="UP000299102">
    <property type="component" value="Unassembled WGS sequence"/>
</dbReference>
<name>A0A4C1VNY5_EUMVA</name>
<comment type="caution">
    <text evidence="1">The sequence shown here is derived from an EMBL/GenBank/DDBJ whole genome shotgun (WGS) entry which is preliminary data.</text>
</comment>
<sequence length="81" mass="8844">MRSTTVFPTECRRAKSTSYVIRVGEPSTAVAPPSPLARGTERVAQFTPIAPRPRRTCTKCKINKPPADGTYDVAVVAKRVE</sequence>
<evidence type="ECO:0000313" key="2">
    <source>
        <dbReference type="Proteomes" id="UP000299102"/>
    </source>
</evidence>
<gene>
    <name evidence="1" type="ORF">EVAR_23836_1</name>
</gene>
<evidence type="ECO:0000313" key="1">
    <source>
        <dbReference type="EMBL" id="GBP39485.1"/>
    </source>
</evidence>
<organism evidence="1 2">
    <name type="scientific">Eumeta variegata</name>
    <name type="common">Bagworm moth</name>
    <name type="synonym">Eumeta japonica</name>
    <dbReference type="NCBI Taxonomy" id="151549"/>
    <lineage>
        <taxon>Eukaryota</taxon>
        <taxon>Metazoa</taxon>
        <taxon>Ecdysozoa</taxon>
        <taxon>Arthropoda</taxon>
        <taxon>Hexapoda</taxon>
        <taxon>Insecta</taxon>
        <taxon>Pterygota</taxon>
        <taxon>Neoptera</taxon>
        <taxon>Endopterygota</taxon>
        <taxon>Lepidoptera</taxon>
        <taxon>Glossata</taxon>
        <taxon>Ditrysia</taxon>
        <taxon>Tineoidea</taxon>
        <taxon>Psychidae</taxon>
        <taxon>Oiketicinae</taxon>
        <taxon>Eumeta</taxon>
    </lineage>
</organism>
<keyword evidence="2" id="KW-1185">Reference proteome</keyword>
<protein>
    <submittedName>
        <fullName evidence="1">Uncharacterized protein</fullName>
    </submittedName>
</protein>
<reference evidence="1 2" key="1">
    <citation type="journal article" date="2019" name="Commun. Biol.">
        <title>The bagworm genome reveals a unique fibroin gene that provides high tensile strength.</title>
        <authorList>
            <person name="Kono N."/>
            <person name="Nakamura H."/>
            <person name="Ohtoshi R."/>
            <person name="Tomita M."/>
            <person name="Numata K."/>
            <person name="Arakawa K."/>
        </authorList>
    </citation>
    <scope>NUCLEOTIDE SEQUENCE [LARGE SCALE GENOMIC DNA]</scope>
</reference>
<dbReference type="EMBL" id="BGZK01000366">
    <property type="protein sequence ID" value="GBP39485.1"/>
    <property type="molecule type" value="Genomic_DNA"/>
</dbReference>
<accession>A0A4C1VNY5</accession>
<dbReference type="AlphaFoldDB" id="A0A4C1VNY5"/>